<evidence type="ECO:0000259" key="7">
    <source>
        <dbReference type="Pfam" id="PF00460"/>
    </source>
</evidence>
<dbReference type="EMBL" id="FQVM01000005">
    <property type="protein sequence ID" value="SHE57084.1"/>
    <property type="molecule type" value="Genomic_DNA"/>
</dbReference>
<gene>
    <name evidence="8" type="ORF">SAMN05443638_10565</name>
</gene>
<dbReference type="NCBIfam" id="TIGR01396">
    <property type="entry name" value="FlgB"/>
    <property type="match status" value="1"/>
</dbReference>
<evidence type="ECO:0000256" key="1">
    <source>
        <dbReference type="ARBA" id="ARBA00004117"/>
    </source>
</evidence>
<dbReference type="GO" id="GO:0071973">
    <property type="term" value="P:bacterial-type flagellum-dependent cell motility"/>
    <property type="evidence" value="ECO:0007669"/>
    <property type="project" value="InterPro"/>
</dbReference>
<evidence type="ECO:0000256" key="6">
    <source>
        <dbReference type="PIRNR" id="PIRNR002889"/>
    </source>
</evidence>
<dbReference type="GO" id="GO:0030694">
    <property type="term" value="C:bacterial-type flagellum basal body, rod"/>
    <property type="evidence" value="ECO:0007669"/>
    <property type="project" value="InterPro"/>
</dbReference>
<dbReference type="InterPro" id="IPR019776">
    <property type="entry name" value="Flagellar_basal_body_rod_CS"/>
</dbReference>
<comment type="similarity">
    <text evidence="2 6">Belongs to the flagella basal body rod proteins family.</text>
</comment>
<dbReference type="STRING" id="1533.SAMN05443638_10565"/>
<keyword evidence="8" id="KW-0969">Cilium</keyword>
<evidence type="ECO:0000256" key="2">
    <source>
        <dbReference type="ARBA" id="ARBA00009677"/>
    </source>
</evidence>
<dbReference type="AlphaFoldDB" id="A0A1M4UK85"/>
<comment type="subunit">
    <text evidence="6">The basal body constitutes a major portion of the flagellar organelle and consists of a number of rings mounted on a central rod.</text>
</comment>
<accession>A0A1M4UK85</accession>
<evidence type="ECO:0000313" key="8">
    <source>
        <dbReference type="EMBL" id="SHE57084.1"/>
    </source>
</evidence>
<dbReference type="InterPro" id="IPR006300">
    <property type="entry name" value="FlgB"/>
</dbReference>
<proteinExistence type="inferred from homology"/>
<feature type="domain" description="Flagellar basal body rod protein N-terminal" evidence="7">
    <location>
        <begin position="28"/>
        <end position="43"/>
    </location>
</feature>
<comment type="subcellular location">
    <subcellularLocation>
        <location evidence="1 6">Bacterial flagellum basal body</location>
    </subcellularLocation>
</comment>
<dbReference type="OrthoDB" id="9792068at2"/>
<keyword evidence="8" id="KW-0966">Cell projection</keyword>
<evidence type="ECO:0000313" key="9">
    <source>
        <dbReference type="Proteomes" id="UP000184035"/>
    </source>
</evidence>
<name>A0A1M4UK85_9CLOT</name>
<dbReference type="Proteomes" id="UP000184035">
    <property type="component" value="Unassembled WGS sequence"/>
</dbReference>
<sequence>MSLVRMDSDGYSYNLIKRALDVSTLRGKVISNNMANINTKGYKRFTVSFENTLKAMDEQISKNGFDLEKGLGEIKIEKDKSTSMKADGNNVDLDIEKTNQAANTLMYNALITQANNKLSMTKCVINGGGR</sequence>
<dbReference type="InterPro" id="IPR001444">
    <property type="entry name" value="Flag_bb_rod_N"/>
</dbReference>
<dbReference type="RefSeq" id="WP_072893607.1">
    <property type="nucleotide sequence ID" value="NZ_FQVM01000005.1"/>
</dbReference>
<dbReference type="PROSITE" id="PS00588">
    <property type="entry name" value="FLAGELLA_BB_ROD"/>
    <property type="match status" value="1"/>
</dbReference>
<evidence type="ECO:0000256" key="3">
    <source>
        <dbReference type="ARBA" id="ARBA00014376"/>
    </source>
</evidence>
<evidence type="ECO:0000256" key="5">
    <source>
        <dbReference type="ARBA" id="ARBA00024934"/>
    </source>
</evidence>
<evidence type="ECO:0000256" key="4">
    <source>
        <dbReference type="ARBA" id="ARBA00023143"/>
    </source>
</evidence>
<dbReference type="NCBIfam" id="NF009266">
    <property type="entry name" value="PRK12623.1"/>
    <property type="match status" value="1"/>
</dbReference>
<organism evidence="8 9">
    <name type="scientific">Clostridium fallax</name>
    <dbReference type="NCBI Taxonomy" id="1533"/>
    <lineage>
        <taxon>Bacteria</taxon>
        <taxon>Bacillati</taxon>
        <taxon>Bacillota</taxon>
        <taxon>Clostridia</taxon>
        <taxon>Eubacteriales</taxon>
        <taxon>Clostridiaceae</taxon>
        <taxon>Clostridium</taxon>
    </lineage>
</organism>
<dbReference type="PIRSF" id="PIRSF002889">
    <property type="entry name" value="Rod_FlgB"/>
    <property type="match status" value="1"/>
</dbReference>
<protein>
    <recommendedName>
        <fullName evidence="3 6">Flagellar basal body rod protein FlgB</fullName>
    </recommendedName>
</protein>
<comment type="function">
    <text evidence="5 6">Structural component of flagellum, the bacterial motility apparatus. Part of the rod structure of flagellar basal body.</text>
</comment>
<keyword evidence="8" id="KW-0282">Flagellum</keyword>
<dbReference type="Pfam" id="PF00460">
    <property type="entry name" value="Flg_bb_rod"/>
    <property type="match status" value="1"/>
</dbReference>
<keyword evidence="4 6" id="KW-0975">Bacterial flagellum</keyword>
<reference evidence="8 9" key="1">
    <citation type="submission" date="2016-11" db="EMBL/GenBank/DDBJ databases">
        <authorList>
            <person name="Jaros S."/>
            <person name="Januszkiewicz K."/>
            <person name="Wedrychowicz H."/>
        </authorList>
    </citation>
    <scope>NUCLEOTIDE SEQUENCE [LARGE SCALE GENOMIC DNA]</scope>
    <source>
        <strain evidence="8 9">DSM 2631</strain>
    </source>
</reference>
<keyword evidence="9" id="KW-1185">Reference proteome</keyword>